<organism evidence="1 2">
    <name type="scientific">Micromonospora gifhornensis</name>
    <dbReference type="NCBI Taxonomy" id="84594"/>
    <lineage>
        <taxon>Bacteria</taxon>
        <taxon>Bacillati</taxon>
        <taxon>Actinomycetota</taxon>
        <taxon>Actinomycetes</taxon>
        <taxon>Micromonosporales</taxon>
        <taxon>Micromonosporaceae</taxon>
        <taxon>Micromonospora</taxon>
    </lineage>
</organism>
<dbReference type="RefSeq" id="WP_204292722.1">
    <property type="nucleotide sequence ID" value="NZ_BAAAGZ010000063.1"/>
</dbReference>
<proteinExistence type="predicted"/>
<dbReference type="EMBL" id="BOPA01000040">
    <property type="protein sequence ID" value="GIJ18392.1"/>
    <property type="molecule type" value="Genomic_DNA"/>
</dbReference>
<comment type="caution">
    <text evidence="1">The sequence shown here is derived from an EMBL/GenBank/DDBJ whole genome shotgun (WGS) entry which is preliminary data.</text>
</comment>
<keyword evidence="2" id="KW-1185">Reference proteome</keyword>
<evidence type="ECO:0000313" key="2">
    <source>
        <dbReference type="Proteomes" id="UP000647860"/>
    </source>
</evidence>
<name>A0ABQ4IKF1_9ACTN</name>
<gene>
    <name evidence="1" type="ORF">Vgi01_50760</name>
</gene>
<protein>
    <submittedName>
        <fullName evidence="1">Uncharacterized protein</fullName>
    </submittedName>
</protein>
<accession>A0ABQ4IKF1</accession>
<dbReference type="Proteomes" id="UP000647860">
    <property type="component" value="Unassembled WGS sequence"/>
</dbReference>
<evidence type="ECO:0000313" key="1">
    <source>
        <dbReference type="EMBL" id="GIJ18392.1"/>
    </source>
</evidence>
<reference evidence="1 2" key="1">
    <citation type="submission" date="2021-01" db="EMBL/GenBank/DDBJ databases">
        <title>Whole genome shotgun sequence of Verrucosispora gifhornensis NBRC 16317.</title>
        <authorList>
            <person name="Komaki H."/>
            <person name="Tamura T."/>
        </authorList>
    </citation>
    <scope>NUCLEOTIDE SEQUENCE [LARGE SCALE GENOMIC DNA]</scope>
    <source>
        <strain evidence="1 2">NBRC 16317</strain>
    </source>
</reference>
<sequence>MHALRGDFEAAIDQLARVADNDAARSSVRETLDALHHGPDFAELVGDPAWRGRFREIELVLFPDVTEHDWGWHRDGGYYRF</sequence>